<dbReference type="InterPro" id="IPR050706">
    <property type="entry name" value="Cyclic-di-GMP_PDE-like"/>
</dbReference>
<dbReference type="AlphaFoldDB" id="T1AAB7"/>
<organism evidence="2">
    <name type="scientific">mine drainage metagenome</name>
    <dbReference type="NCBI Taxonomy" id="410659"/>
    <lineage>
        <taxon>unclassified sequences</taxon>
        <taxon>metagenomes</taxon>
        <taxon>ecological metagenomes</taxon>
    </lineage>
</organism>
<dbReference type="CDD" id="cd01948">
    <property type="entry name" value="EAL"/>
    <property type="match status" value="1"/>
</dbReference>
<dbReference type="PANTHER" id="PTHR33121:SF79">
    <property type="entry name" value="CYCLIC DI-GMP PHOSPHODIESTERASE PDED-RELATED"/>
    <property type="match status" value="1"/>
</dbReference>
<protein>
    <submittedName>
        <fullName evidence="2">Diguanylate phosphodiesterase, predicted domain protein</fullName>
    </submittedName>
</protein>
<dbReference type="SMART" id="SM00052">
    <property type="entry name" value="EAL"/>
    <property type="match status" value="1"/>
</dbReference>
<feature type="non-terminal residue" evidence="2">
    <location>
        <position position="110"/>
    </location>
</feature>
<dbReference type="GO" id="GO:0071111">
    <property type="term" value="F:cyclic-guanylate-specific phosphodiesterase activity"/>
    <property type="evidence" value="ECO:0007669"/>
    <property type="project" value="InterPro"/>
</dbReference>
<dbReference type="InterPro" id="IPR001633">
    <property type="entry name" value="EAL_dom"/>
</dbReference>
<evidence type="ECO:0000259" key="1">
    <source>
        <dbReference type="PROSITE" id="PS50883"/>
    </source>
</evidence>
<dbReference type="PROSITE" id="PS50883">
    <property type="entry name" value="EAL"/>
    <property type="match status" value="1"/>
</dbReference>
<dbReference type="InterPro" id="IPR035919">
    <property type="entry name" value="EAL_sf"/>
</dbReference>
<evidence type="ECO:0000313" key="2">
    <source>
        <dbReference type="EMBL" id="EQD53738.1"/>
    </source>
</evidence>
<sequence>MLEELHGLGIRLSIDDFGTGYSSLSYLKHIPFDTLKIDQSFVIGMLENRENLAIIESISSLAKIFGRNVVAEGMEQMSYSPMLMAMGCDLAQGYAISRPLPPERFLEWRQ</sequence>
<reference evidence="2" key="1">
    <citation type="submission" date="2013-08" db="EMBL/GenBank/DDBJ databases">
        <authorList>
            <person name="Mendez C."/>
            <person name="Richter M."/>
            <person name="Ferrer M."/>
            <person name="Sanchez J."/>
        </authorList>
    </citation>
    <scope>NUCLEOTIDE SEQUENCE</scope>
</reference>
<name>T1AAB7_9ZZZZ</name>
<dbReference type="Gene3D" id="3.20.20.450">
    <property type="entry name" value="EAL domain"/>
    <property type="match status" value="1"/>
</dbReference>
<dbReference type="PANTHER" id="PTHR33121">
    <property type="entry name" value="CYCLIC DI-GMP PHOSPHODIESTERASE PDEF"/>
    <property type="match status" value="1"/>
</dbReference>
<comment type="caution">
    <text evidence="2">The sequence shown here is derived from an EMBL/GenBank/DDBJ whole genome shotgun (WGS) entry which is preliminary data.</text>
</comment>
<gene>
    <name evidence="2" type="ORF">B1A_12267</name>
</gene>
<accession>T1AAB7</accession>
<feature type="domain" description="EAL" evidence="1">
    <location>
        <begin position="1"/>
        <end position="110"/>
    </location>
</feature>
<reference evidence="2" key="2">
    <citation type="journal article" date="2014" name="ISME J.">
        <title>Microbial stratification in low pH oxic and suboxic macroscopic growths along an acid mine drainage.</title>
        <authorList>
            <person name="Mendez-Garcia C."/>
            <person name="Mesa V."/>
            <person name="Sprenger R.R."/>
            <person name="Richter M."/>
            <person name="Diez M.S."/>
            <person name="Solano J."/>
            <person name="Bargiela R."/>
            <person name="Golyshina O.V."/>
            <person name="Manteca A."/>
            <person name="Ramos J.L."/>
            <person name="Gallego J.R."/>
            <person name="Llorente I."/>
            <person name="Martins Dos Santos V.A."/>
            <person name="Jensen O.N."/>
            <person name="Pelaez A.I."/>
            <person name="Sanchez J."/>
            <person name="Ferrer M."/>
        </authorList>
    </citation>
    <scope>NUCLEOTIDE SEQUENCE</scope>
</reference>
<dbReference type="Pfam" id="PF00563">
    <property type="entry name" value="EAL"/>
    <property type="match status" value="1"/>
</dbReference>
<proteinExistence type="predicted"/>
<dbReference type="SUPFAM" id="SSF141868">
    <property type="entry name" value="EAL domain-like"/>
    <property type="match status" value="1"/>
</dbReference>
<dbReference type="EMBL" id="AUZX01008888">
    <property type="protein sequence ID" value="EQD53738.1"/>
    <property type="molecule type" value="Genomic_DNA"/>
</dbReference>